<proteinExistence type="predicted"/>
<evidence type="ECO:0000313" key="1">
    <source>
        <dbReference type="EMBL" id="KAF7599827.1"/>
    </source>
</evidence>
<organism evidence="1 2">
    <name type="scientific">Candidatus Dactylopiibacterium carminicum</name>
    <dbReference type="NCBI Taxonomy" id="857335"/>
    <lineage>
        <taxon>Bacteria</taxon>
        <taxon>Pseudomonadati</taxon>
        <taxon>Pseudomonadota</taxon>
        <taxon>Betaproteobacteria</taxon>
        <taxon>Rhodocyclales</taxon>
        <taxon>Rhodocyclaceae</taxon>
        <taxon>Candidatus Dactylopiibacterium</taxon>
    </lineage>
</organism>
<comment type="caution">
    <text evidence="1">The sequence shown here is derived from an EMBL/GenBank/DDBJ whole genome shotgun (WGS) entry which is preliminary data.</text>
</comment>
<keyword evidence="2" id="KW-1185">Reference proteome</keyword>
<evidence type="ECO:0008006" key="3">
    <source>
        <dbReference type="Google" id="ProtNLM"/>
    </source>
</evidence>
<evidence type="ECO:0000313" key="2">
    <source>
        <dbReference type="Proteomes" id="UP000623509"/>
    </source>
</evidence>
<dbReference type="EMBL" id="MDUX01000013">
    <property type="protein sequence ID" value="KAF7599827.1"/>
    <property type="molecule type" value="Genomic_DNA"/>
</dbReference>
<dbReference type="Proteomes" id="UP000623509">
    <property type="component" value="Unassembled WGS sequence"/>
</dbReference>
<protein>
    <recommendedName>
        <fullName evidence="3">TyeA family type III secretion system gatekeeper subunit</fullName>
    </recommendedName>
</protein>
<name>A0ABQ7HRL4_9RHOO</name>
<accession>A0ABQ7HRL4</accession>
<sequence length="299" mass="32489">MVGTQSACGNEALLLYGKAMHGQVAVSAALLQNWRPFPDPMCLQATVMQTSVSHNLPTDTLAELAPEDVQQQAARLVQEAFGVALRLATSQGLPREEAINRLAGHLREWTALSSSEQTQLRMAMLLGGLDQWGLAYSQLLTATELAGVSMLIGDLRAGLDLSAEALCQRFLDGLREDEASALSYKILLRRELHLSLWHALISCNSREEAEPVMRLLVGMLLALVQAMPQLGWRLIADAMASIQIRCLQHGLAVEGLSRDLTEGLFASLSEALPEAARAQVVDHAAEAARAWRDASQPKH</sequence>
<gene>
    <name evidence="1" type="ORF">BGI27_05750</name>
</gene>
<reference evidence="1 2" key="1">
    <citation type="submission" date="2016-08" db="EMBL/GenBank/DDBJ databases">
        <title>Candidatus Dactylopiibacterium carminicum genome sequence.</title>
        <authorList>
            <person name="Ramirez-Puebla S.T."/>
            <person name="Ormeno-Orrillo E."/>
            <person name="Vera-Ponce De Leon A."/>
            <person name="Luis L."/>
            <person name="Sanchez-Flores A."/>
            <person name="Monica R."/>
            <person name="Martinez-Romero E."/>
        </authorList>
    </citation>
    <scope>NUCLEOTIDE SEQUENCE [LARGE SCALE GENOMIC DNA]</scope>
    <source>
        <strain evidence="1">END1</strain>
    </source>
</reference>